<comment type="caution">
    <text evidence="1">The sequence shown here is derived from an EMBL/GenBank/DDBJ whole genome shotgun (WGS) entry which is preliminary data.</text>
</comment>
<sequence length="109" mass="12444">MRFANHKALHLKSHMYRKLPKMKPVEANIHREIVGKVKSITVRLSKTGKFYASILVDDGVEAPSLLHTVSKVTGIDLGLSHFTIESNGRKTVNPRFIKRAEKNLRRKQK</sequence>
<reference evidence="1" key="2">
    <citation type="submission" date="2016-07" db="EMBL/GenBank/DDBJ databases">
        <authorList>
            <person name="Wan K."/>
            <person name="Booth B."/>
            <person name="Spirohn K."/>
            <person name="Hao T."/>
            <person name="Hu Y."/>
            <person name="Calderwood M."/>
            <person name="Hill D."/>
            <person name="Mohr S."/>
            <person name="Vidal M."/>
            <person name="Celniker S."/>
            <person name="Perrimon N."/>
        </authorList>
    </citation>
    <scope>NUCLEOTIDE SEQUENCE</scope>
    <source>
        <strain evidence="1">10N.222.48.A2</strain>
    </source>
</reference>
<evidence type="ECO:0000313" key="2">
    <source>
        <dbReference type="EMBL" id="TKG26886.1"/>
    </source>
</evidence>
<dbReference type="Proteomes" id="UP000235579">
    <property type="component" value="Unassembled WGS sequence"/>
</dbReference>
<proteinExistence type="predicted"/>
<dbReference type="Proteomes" id="UP000308018">
    <property type="component" value="Unassembled WGS sequence"/>
</dbReference>
<gene>
    <name evidence="1" type="ORF">BCS92_21920</name>
    <name evidence="2" type="ORF">FC057_24185</name>
</gene>
<evidence type="ECO:0000313" key="3">
    <source>
        <dbReference type="Proteomes" id="UP000235579"/>
    </source>
</evidence>
<accession>A0A2N7NDU2</accession>
<reference evidence="1" key="3">
    <citation type="journal article" date="2018" name="Nature">
        <title>A major lineage of non-tailed dsDNA viruses as unrecognized killers of marine bacteria.</title>
        <authorList>
            <person name="Kauffman K.M."/>
            <person name="Hussain F.A."/>
            <person name="Yang J."/>
            <person name="Arevalo P."/>
            <person name="Brown J.M."/>
            <person name="Chang W.K."/>
            <person name="VanInsberghe D."/>
            <person name="Elsherbini J."/>
            <person name="Sharma R.S."/>
            <person name="Cutler M.B."/>
            <person name="Kelly L."/>
            <person name="Polz M.F."/>
        </authorList>
    </citation>
    <scope>NUCLEOTIDE SEQUENCE</scope>
    <source>
        <strain evidence="1">10N.222.48.A2</strain>
    </source>
</reference>
<protein>
    <submittedName>
        <fullName evidence="2">Transposase</fullName>
    </submittedName>
</protein>
<evidence type="ECO:0000313" key="1">
    <source>
        <dbReference type="EMBL" id="PMP11044.1"/>
    </source>
</evidence>
<organism evidence="1 3">
    <name type="scientific">Vibrio tasmaniensis</name>
    <dbReference type="NCBI Taxonomy" id="212663"/>
    <lineage>
        <taxon>Bacteria</taxon>
        <taxon>Pseudomonadati</taxon>
        <taxon>Pseudomonadota</taxon>
        <taxon>Gammaproteobacteria</taxon>
        <taxon>Vibrionales</taxon>
        <taxon>Vibrionaceae</taxon>
        <taxon>Vibrio</taxon>
    </lineage>
</organism>
<dbReference type="AlphaFoldDB" id="A0A2N7NDU2"/>
<reference evidence="3" key="1">
    <citation type="submission" date="2016-07" db="EMBL/GenBank/DDBJ databases">
        <title>Nontailed viruses are major unrecognized killers of bacteria in the ocean.</title>
        <authorList>
            <person name="Kauffman K."/>
            <person name="Hussain F."/>
            <person name="Yang J."/>
            <person name="Arevalo P."/>
            <person name="Brown J."/>
            <person name="Cutler M."/>
            <person name="Kelly L."/>
            <person name="Polz M.F."/>
        </authorList>
    </citation>
    <scope>NUCLEOTIDE SEQUENCE [LARGE SCALE GENOMIC DNA]</scope>
    <source>
        <strain evidence="3">10N.222.48.A2</strain>
    </source>
</reference>
<dbReference type="EMBL" id="MDBP01000066">
    <property type="protein sequence ID" value="PMP11044.1"/>
    <property type="molecule type" value="Genomic_DNA"/>
</dbReference>
<evidence type="ECO:0000313" key="4">
    <source>
        <dbReference type="Proteomes" id="UP000308018"/>
    </source>
</evidence>
<name>A0A2N7NDU2_9VIBR</name>
<dbReference type="EMBL" id="SYVV01000064">
    <property type="protein sequence ID" value="TKG26886.1"/>
    <property type="molecule type" value="Genomic_DNA"/>
</dbReference>
<reference evidence="2 4" key="4">
    <citation type="submission" date="2019-04" db="EMBL/GenBank/DDBJ databases">
        <title>A reverse ecology approach based on a biological definition of microbial populations.</title>
        <authorList>
            <person name="Arevalo P."/>
            <person name="Vaninsberghe D."/>
            <person name="Elsherbini J."/>
            <person name="Gore J."/>
            <person name="Polz M."/>
        </authorList>
    </citation>
    <scope>NUCLEOTIDE SEQUENCE [LARGE SCALE GENOMIC DNA]</scope>
    <source>
        <strain evidence="2 4">10N.222.45.A8</strain>
    </source>
</reference>